<feature type="transmembrane region" description="Helical" evidence="5">
    <location>
        <begin position="38"/>
        <end position="59"/>
    </location>
</feature>
<dbReference type="OrthoDB" id="111284at2"/>
<evidence type="ECO:0000256" key="3">
    <source>
        <dbReference type="ARBA" id="ARBA00022989"/>
    </source>
</evidence>
<keyword evidence="8" id="KW-1185">Reference proteome</keyword>
<keyword evidence="4 5" id="KW-0472">Membrane</keyword>
<dbReference type="GO" id="GO:0140359">
    <property type="term" value="F:ABC-type transporter activity"/>
    <property type="evidence" value="ECO:0007669"/>
    <property type="project" value="InterPro"/>
</dbReference>
<feature type="transmembrane region" description="Helical" evidence="5">
    <location>
        <begin position="71"/>
        <end position="89"/>
    </location>
</feature>
<evidence type="ECO:0000256" key="2">
    <source>
        <dbReference type="ARBA" id="ARBA00022692"/>
    </source>
</evidence>
<dbReference type="InterPro" id="IPR052522">
    <property type="entry name" value="ABC-2_transport_permease"/>
</dbReference>
<evidence type="ECO:0000256" key="5">
    <source>
        <dbReference type="RuleBase" id="RU361157"/>
    </source>
</evidence>
<dbReference type="PRINTS" id="PR00164">
    <property type="entry name" value="ABC2TRNSPORT"/>
</dbReference>
<evidence type="ECO:0000259" key="6">
    <source>
        <dbReference type="PROSITE" id="PS51012"/>
    </source>
</evidence>
<organism evidence="7 8">
    <name type="scientific">Heliomicrobium gestii</name>
    <name type="common">Heliobacterium gestii</name>
    <dbReference type="NCBI Taxonomy" id="2699"/>
    <lineage>
        <taxon>Bacteria</taxon>
        <taxon>Bacillati</taxon>
        <taxon>Bacillota</taxon>
        <taxon>Clostridia</taxon>
        <taxon>Eubacteriales</taxon>
        <taxon>Heliobacteriaceae</taxon>
        <taxon>Heliomicrobium</taxon>
    </lineage>
</organism>
<keyword evidence="2 5" id="KW-0812">Transmembrane</keyword>
<keyword evidence="5" id="KW-1003">Cell membrane</keyword>
<keyword evidence="5" id="KW-0813">Transport</keyword>
<name>A0A845LB75_HELGE</name>
<evidence type="ECO:0000313" key="8">
    <source>
        <dbReference type="Proteomes" id="UP000471031"/>
    </source>
</evidence>
<feature type="transmembrane region" description="Helical" evidence="5">
    <location>
        <begin position="155"/>
        <end position="174"/>
    </location>
</feature>
<reference evidence="7 8" key="1">
    <citation type="submission" date="2020-01" db="EMBL/GenBank/DDBJ databases">
        <title>Whole genome sequence of Heliobacterium gestii DSM 11169.</title>
        <authorList>
            <person name="Kyndt J.A."/>
            <person name="Meyer T.E."/>
        </authorList>
    </citation>
    <scope>NUCLEOTIDE SEQUENCE [LARGE SCALE GENOMIC DNA]</scope>
    <source>
        <strain evidence="7 8">DSM 11169</strain>
    </source>
</reference>
<feature type="transmembrane region" description="Helical" evidence="5">
    <location>
        <begin position="241"/>
        <end position="260"/>
    </location>
</feature>
<dbReference type="PROSITE" id="PS51012">
    <property type="entry name" value="ABC_TM2"/>
    <property type="match status" value="1"/>
</dbReference>
<dbReference type="EMBL" id="WXEX01000003">
    <property type="protein sequence ID" value="MZP42180.1"/>
    <property type="molecule type" value="Genomic_DNA"/>
</dbReference>
<dbReference type="AlphaFoldDB" id="A0A845LB75"/>
<dbReference type="InterPro" id="IPR000412">
    <property type="entry name" value="ABC_2_transport"/>
</dbReference>
<comment type="similarity">
    <text evidence="5">Belongs to the ABC-2 integral membrane protein family.</text>
</comment>
<dbReference type="InterPro" id="IPR013525">
    <property type="entry name" value="ABC2_TM"/>
</dbReference>
<dbReference type="PANTHER" id="PTHR43332">
    <property type="entry name" value="INNER MEMBRANE TRANSPORT PERMEASE YADH-RELATED"/>
    <property type="match status" value="1"/>
</dbReference>
<protein>
    <recommendedName>
        <fullName evidence="5">Transport permease protein</fullName>
    </recommendedName>
</protein>
<accession>A0A845LB75</accession>
<dbReference type="InterPro" id="IPR047817">
    <property type="entry name" value="ABC2_TM_bact-type"/>
</dbReference>
<evidence type="ECO:0000256" key="4">
    <source>
        <dbReference type="ARBA" id="ARBA00023136"/>
    </source>
</evidence>
<dbReference type="Pfam" id="PF01061">
    <property type="entry name" value="ABC2_membrane"/>
    <property type="match status" value="1"/>
</dbReference>
<comment type="caution">
    <text evidence="5">Lacks conserved residue(s) required for the propagation of feature annotation.</text>
</comment>
<evidence type="ECO:0000313" key="7">
    <source>
        <dbReference type="EMBL" id="MZP42180.1"/>
    </source>
</evidence>
<gene>
    <name evidence="7" type="ORF">GTO89_03895</name>
</gene>
<proteinExistence type="inferred from homology"/>
<keyword evidence="3 5" id="KW-1133">Transmembrane helix</keyword>
<feature type="domain" description="ABC transmembrane type-2" evidence="6">
    <location>
        <begin position="40"/>
        <end position="262"/>
    </location>
</feature>
<dbReference type="RefSeq" id="WP_161260767.1">
    <property type="nucleotide sequence ID" value="NZ_JAFBDC010000006.1"/>
</dbReference>
<feature type="transmembrane region" description="Helical" evidence="5">
    <location>
        <begin position="131"/>
        <end position="149"/>
    </location>
</feature>
<dbReference type="PIRSF" id="PIRSF006648">
    <property type="entry name" value="DrrB"/>
    <property type="match status" value="1"/>
</dbReference>
<evidence type="ECO:0000256" key="1">
    <source>
        <dbReference type="ARBA" id="ARBA00004141"/>
    </source>
</evidence>
<comment type="caution">
    <text evidence="7">The sequence shown here is derived from an EMBL/GenBank/DDBJ whole genome shotgun (WGS) entry which is preliminary data.</text>
</comment>
<dbReference type="Proteomes" id="UP000471031">
    <property type="component" value="Unassembled WGS sequence"/>
</dbReference>
<dbReference type="PANTHER" id="PTHR43332:SF2">
    <property type="entry name" value="INNER MEMBRANE TRANSPORT PERMEASE YADH"/>
    <property type="match status" value="1"/>
</dbReference>
<sequence>MELHRQSPPKEALSQHSPLLAGIGTILWQEYRVFTRRFWRNTASTMVTPLLYLFAFGFGLGRGLRFEGASYLEFVIPGIVALTTMTSSFNAVATPLNISRLYDKTFEEYLTAPIPMAAIAIGRILAGACRGLFSGMVMLTLSLIFGVGLHLDGRFLLLLFLNCFVFAGFGFWAALTIQSHSDINKFNAFVISPMSFLCGTFFSLQNIPPLLSAFLHLLPLTHTTQGLRSLTLTGQLPWESLASLTVYGLAFFFLGLRACYQVEE</sequence>
<dbReference type="GO" id="GO:0043190">
    <property type="term" value="C:ATP-binding cassette (ABC) transporter complex"/>
    <property type="evidence" value="ECO:0007669"/>
    <property type="project" value="InterPro"/>
</dbReference>
<comment type="subcellular location">
    <subcellularLocation>
        <location evidence="5">Cell membrane</location>
        <topology evidence="5">Multi-pass membrane protein</topology>
    </subcellularLocation>
    <subcellularLocation>
        <location evidence="1">Membrane</location>
        <topology evidence="1">Multi-pass membrane protein</topology>
    </subcellularLocation>
</comment>